<organism evidence="1 2">
    <name type="scientific">Pseudomonas monsensis</name>
    <dbReference type="NCBI Taxonomy" id="2745509"/>
    <lineage>
        <taxon>Bacteria</taxon>
        <taxon>Pseudomonadati</taxon>
        <taxon>Pseudomonadota</taxon>
        <taxon>Gammaproteobacteria</taxon>
        <taxon>Pseudomonadales</taxon>
        <taxon>Pseudomonadaceae</taxon>
        <taxon>Pseudomonas</taxon>
    </lineage>
</organism>
<evidence type="ECO:0000313" key="2">
    <source>
        <dbReference type="Proteomes" id="UP001207830"/>
    </source>
</evidence>
<evidence type="ECO:0000313" key="1">
    <source>
        <dbReference type="EMBL" id="MCY0110726.1"/>
    </source>
</evidence>
<name>A0ABT3YYY4_9PSED</name>
<proteinExistence type="predicted"/>
<comment type="caution">
    <text evidence="1">The sequence shown here is derived from an EMBL/GenBank/DDBJ whole genome shotgun (WGS) entry which is preliminary data.</text>
</comment>
<dbReference type="RefSeq" id="WP_267804678.1">
    <property type="nucleotide sequence ID" value="NZ_JANIGP010000018.1"/>
</dbReference>
<dbReference type="Proteomes" id="UP001207830">
    <property type="component" value="Unassembled WGS sequence"/>
</dbReference>
<accession>A0ABT3YYY4</accession>
<dbReference type="EMBL" id="JANIGP010000018">
    <property type="protein sequence ID" value="MCY0110726.1"/>
    <property type="molecule type" value="Genomic_DNA"/>
</dbReference>
<evidence type="ECO:0008006" key="3">
    <source>
        <dbReference type="Google" id="ProtNLM"/>
    </source>
</evidence>
<gene>
    <name evidence="1" type="ORF">NQF78_20680</name>
</gene>
<keyword evidence="2" id="KW-1185">Reference proteome</keyword>
<protein>
    <recommendedName>
        <fullName evidence="3">Phage tail protein</fullName>
    </recommendedName>
</protein>
<sequence length="230" mass="24532">MGAIYLYDIAGALEGPAVLAEIPGLGLQIPSNAIELPAELKEPARGFVWALIDGAVVQMADHRGPVYRTDDGGQVQHTALGPLPEGLADTPRPSSAHHWQNGKWVQSAAYLHARKTGEINRACELSITGGFSSSALGTAHQYDSAIDDQLYLISVMQGEGGSVYPCRGAAGTKEFQQHSAAEVRQLGDDFNQFRLSRLQQANTLKARLDQALAAGDTATIEAVTWEEPGL</sequence>
<reference evidence="1 2" key="1">
    <citation type="submission" date="2022-07" db="EMBL/GenBank/DDBJ databases">
        <title>Characterization of plant growth promoting rhizobacteria (PGPR) for use as bioinoculants in agriculture.</title>
        <authorList>
            <person name="Hassen A.I."/>
            <person name="Pierneef R."/>
        </authorList>
    </citation>
    <scope>NUCLEOTIDE SEQUENCE [LARGE SCALE GENOMIC DNA]</scope>
    <source>
        <strain evidence="1 2">SARCC-3054</strain>
    </source>
</reference>